<dbReference type="EMBL" id="JQHL01000045">
    <property type="protein sequence ID" value="KFX10532.1"/>
    <property type="molecule type" value="Genomic_DNA"/>
</dbReference>
<keyword evidence="1" id="KW-1277">Toxin-antitoxin system</keyword>
<dbReference type="Pfam" id="PF05016">
    <property type="entry name" value="ParE_toxin"/>
    <property type="match status" value="1"/>
</dbReference>
<dbReference type="eggNOG" id="COG3668">
    <property type="taxonomic scope" value="Bacteria"/>
</dbReference>
<dbReference type="OrthoDB" id="9814952at2"/>
<evidence type="ECO:0000313" key="5">
    <source>
        <dbReference type="Proteomes" id="UP000032874"/>
    </source>
</evidence>
<protein>
    <submittedName>
        <fullName evidence="2">Plasmid stabilization protein</fullName>
    </submittedName>
</protein>
<dbReference type="RefSeq" id="WP_039309266.1">
    <property type="nucleotide sequence ID" value="NZ_JAODTE010000010.1"/>
</dbReference>
<evidence type="ECO:0000313" key="2">
    <source>
        <dbReference type="EMBL" id="KFW99079.1"/>
    </source>
</evidence>
<dbReference type="EMBL" id="JQHM01000024">
    <property type="protein sequence ID" value="KFW99079.1"/>
    <property type="molecule type" value="Genomic_DNA"/>
</dbReference>
<reference evidence="4 5" key="1">
    <citation type="submission" date="2014-08" db="EMBL/GenBank/DDBJ databases">
        <title>Genome sequences of NCPPB Pectobacterium isolates.</title>
        <authorList>
            <person name="Glover R.H."/>
            <person name="Sapp M."/>
            <person name="Elphinstone J."/>
        </authorList>
    </citation>
    <scope>NUCLEOTIDE SEQUENCE [LARGE SCALE GENOMIC DNA]</scope>
    <source>
        <strain evidence="3 4">NCPPB 2793</strain>
        <strain evidence="2 5">NCPPB 2795</strain>
    </source>
</reference>
<gene>
    <name evidence="3" type="ORF">JV35_21245</name>
    <name evidence="2" type="ORF">KP22_20805</name>
</gene>
<proteinExistence type="predicted"/>
<dbReference type="InterPro" id="IPR035093">
    <property type="entry name" value="RelE/ParE_toxin_dom_sf"/>
</dbReference>
<evidence type="ECO:0000313" key="3">
    <source>
        <dbReference type="EMBL" id="KFX10532.1"/>
    </source>
</evidence>
<organism evidence="2 5">
    <name type="scientific">Pectobacterium betavasculorum</name>
    <dbReference type="NCBI Taxonomy" id="55207"/>
    <lineage>
        <taxon>Bacteria</taxon>
        <taxon>Pseudomonadati</taxon>
        <taxon>Pseudomonadota</taxon>
        <taxon>Gammaproteobacteria</taxon>
        <taxon>Enterobacterales</taxon>
        <taxon>Pectobacteriaceae</taxon>
        <taxon>Pectobacterium</taxon>
    </lineage>
</organism>
<comment type="caution">
    <text evidence="2">The sequence shown here is derived from an EMBL/GenBank/DDBJ whole genome shotgun (WGS) entry which is preliminary data.</text>
</comment>
<dbReference type="Gene3D" id="3.30.2310.20">
    <property type="entry name" value="RelE-like"/>
    <property type="match status" value="1"/>
</dbReference>
<dbReference type="AlphaFoldDB" id="A0A093R8V1"/>
<name>A0A093R8V1_9GAMM</name>
<accession>A0A093R8V1</accession>
<keyword evidence="4" id="KW-1185">Reference proteome</keyword>
<evidence type="ECO:0000256" key="1">
    <source>
        <dbReference type="ARBA" id="ARBA00022649"/>
    </source>
</evidence>
<dbReference type="STRING" id="55207.KP22_20805"/>
<evidence type="ECO:0000313" key="4">
    <source>
        <dbReference type="Proteomes" id="UP000032869"/>
    </source>
</evidence>
<sequence length="106" mass="11916">MEYQVVFAPEAEEQLAALYGYIAEVATPNTALSYTESVVDYCESLALFPERGNTRNDLLTGLRVTNYRKRTAIAFMVEEDKKQVTVLGIWHGGQDYESDLLTDDAD</sequence>
<dbReference type="Proteomes" id="UP000032869">
    <property type="component" value="Unassembled WGS sequence"/>
</dbReference>
<dbReference type="InterPro" id="IPR007712">
    <property type="entry name" value="RelE/ParE_toxin"/>
</dbReference>
<dbReference type="Proteomes" id="UP000032874">
    <property type="component" value="Unassembled WGS sequence"/>
</dbReference>